<dbReference type="PRINTS" id="PR00047">
    <property type="entry name" value="STROIDFINGER"/>
</dbReference>
<dbReference type="Pfam" id="PF00105">
    <property type="entry name" value="zf-C4"/>
    <property type="match status" value="2"/>
</dbReference>
<dbReference type="Gene3D" id="1.10.565.10">
    <property type="entry name" value="Retinoid X Receptor"/>
    <property type="match status" value="1"/>
</dbReference>
<protein>
    <recommendedName>
        <fullName evidence="9">Nuclear receptor domain-containing protein</fullName>
    </recommendedName>
</protein>
<keyword evidence="3" id="KW-0862">Zinc</keyword>
<evidence type="ECO:0000256" key="8">
    <source>
        <dbReference type="ARBA" id="ARBA00023242"/>
    </source>
</evidence>
<evidence type="ECO:0000256" key="4">
    <source>
        <dbReference type="ARBA" id="ARBA00023015"/>
    </source>
</evidence>
<dbReference type="SUPFAM" id="SSF48508">
    <property type="entry name" value="Nuclear receptor ligand-binding domain"/>
    <property type="match status" value="1"/>
</dbReference>
<evidence type="ECO:0000256" key="5">
    <source>
        <dbReference type="ARBA" id="ARBA00023125"/>
    </source>
</evidence>
<organism evidence="10 11">
    <name type="scientific">Brachionus calyciflorus</name>
    <dbReference type="NCBI Taxonomy" id="104777"/>
    <lineage>
        <taxon>Eukaryota</taxon>
        <taxon>Metazoa</taxon>
        <taxon>Spiralia</taxon>
        <taxon>Gnathifera</taxon>
        <taxon>Rotifera</taxon>
        <taxon>Eurotatoria</taxon>
        <taxon>Monogononta</taxon>
        <taxon>Pseudotrocha</taxon>
        <taxon>Ploima</taxon>
        <taxon>Brachionidae</taxon>
        <taxon>Brachionus</taxon>
    </lineage>
</organism>
<keyword evidence="6" id="KW-0804">Transcription</keyword>
<dbReference type="EMBL" id="CAJNOC010005963">
    <property type="protein sequence ID" value="CAF1066507.1"/>
    <property type="molecule type" value="Genomic_DNA"/>
</dbReference>
<dbReference type="InterPro" id="IPR001628">
    <property type="entry name" value="Znf_hrmn_rcpt"/>
</dbReference>
<evidence type="ECO:0000256" key="3">
    <source>
        <dbReference type="ARBA" id="ARBA00022833"/>
    </source>
</evidence>
<evidence type="ECO:0000256" key="7">
    <source>
        <dbReference type="ARBA" id="ARBA00023170"/>
    </source>
</evidence>
<dbReference type="GO" id="GO:0008270">
    <property type="term" value="F:zinc ion binding"/>
    <property type="evidence" value="ECO:0007669"/>
    <property type="project" value="UniProtKB-KW"/>
</dbReference>
<name>A0A814LQQ6_9BILA</name>
<evidence type="ECO:0000313" key="10">
    <source>
        <dbReference type="EMBL" id="CAF1066507.1"/>
    </source>
</evidence>
<dbReference type="PROSITE" id="PS51030">
    <property type="entry name" value="NUCLEAR_REC_DBD_2"/>
    <property type="match status" value="2"/>
</dbReference>
<keyword evidence="4" id="KW-0805">Transcription regulation</keyword>
<dbReference type="GO" id="GO:0030154">
    <property type="term" value="P:cell differentiation"/>
    <property type="evidence" value="ECO:0007669"/>
    <property type="project" value="TreeGrafter"/>
</dbReference>
<dbReference type="PANTHER" id="PTHR24082:SF473">
    <property type="entry name" value="ECDYSONE-INDUCED PROTEIN 75B, ISOFORM B"/>
    <property type="match status" value="1"/>
</dbReference>
<evidence type="ECO:0000256" key="2">
    <source>
        <dbReference type="ARBA" id="ARBA00022771"/>
    </source>
</evidence>
<evidence type="ECO:0000256" key="1">
    <source>
        <dbReference type="ARBA" id="ARBA00022723"/>
    </source>
</evidence>
<dbReference type="GO" id="GO:0009755">
    <property type="term" value="P:hormone-mediated signaling pathway"/>
    <property type="evidence" value="ECO:0007669"/>
    <property type="project" value="TreeGrafter"/>
</dbReference>
<dbReference type="GO" id="GO:0045944">
    <property type="term" value="P:positive regulation of transcription by RNA polymerase II"/>
    <property type="evidence" value="ECO:0007669"/>
    <property type="project" value="TreeGrafter"/>
</dbReference>
<sequence>MSLLYRKSEPCRICGETGTTGWYCGTITCEACKKFFMRSVKSDYLQLKCVRSNSNCVITKSTRTNCGHCRFQKCLQVGMKLNDKTEVVEPKKIPCSVCGDASSGFHFGAFTCEGCKGFFLRYKNKKITNESCPNRNICQINFSSRNQCKSCRFHKCLTVGMAKNNSKSGRQTNLFKQKIMSQLDQGSPNVHTPHICQPQITLFDFDVENKIYPNLIYLVKNISQAYVSLLYIDTLTPKENVSLLIFDTIRTHLEQCFYFIKQTKFLRKFNENDQNIILINSIHSLRLLQLISLEQNSSELEFQLNYFNCCKITYEKITKFWPIFEQIMVYFKPLVEYVRELKLDVNEFAIYSLFLVFSSSCKNLIGFREKFECNLELCNLLCKYMYLRRNENESSEKLINIAPRFERINLQIQMGIYEKCNELIKMGFNLEKYYQTIFMSQFTQ</sequence>
<dbReference type="PROSITE" id="PS00031">
    <property type="entry name" value="NUCLEAR_REC_DBD_1"/>
    <property type="match status" value="1"/>
</dbReference>
<dbReference type="Gene3D" id="3.30.50.10">
    <property type="entry name" value="Erythroid Transcription Factor GATA-1, subunit A"/>
    <property type="match status" value="2"/>
</dbReference>
<dbReference type="SMART" id="SM00399">
    <property type="entry name" value="ZnF_C4"/>
    <property type="match status" value="2"/>
</dbReference>
<dbReference type="OrthoDB" id="5850793at2759"/>
<keyword evidence="5" id="KW-0238">DNA-binding</keyword>
<dbReference type="Proteomes" id="UP000663879">
    <property type="component" value="Unassembled WGS sequence"/>
</dbReference>
<dbReference type="AlphaFoldDB" id="A0A814LQQ6"/>
<evidence type="ECO:0000259" key="9">
    <source>
        <dbReference type="PROSITE" id="PS51030"/>
    </source>
</evidence>
<proteinExistence type="predicted"/>
<dbReference type="InterPro" id="IPR035500">
    <property type="entry name" value="NHR-like_dom_sf"/>
</dbReference>
<evidence type="ECO:0000256" key="6">
    <source>
        <dbReference type="ARBA" id="ARBA00023163"/>
    </source>
</evidence>
<keyword evidence="7" id="KW-0675">Receptor</keyword>
<feature type="domain" description="Nuclear receptor" evidence="9">
    <location>
        <begin position="92"/>
        <end position="168"/>
    </location>
</feature>
<evidence type="ECO:0000313" key="11">
    <source>
        <dbReference type="Proteomes" id="UP000663879"/>
    </source>
</evidence>
<feature type="domain" description="Nuclear receptor" evidence="9">
    <location>
        <begin position="8"/>
        <end position="86"/>
    </location>
</feature>
<dbReference type="GO" id="GO:0000122">
    <property type="term" value="P:negative regulation of transcription by RNA polymerase II"/>
    <property type="evidence" value="ECO:0007669"/>
    <property type="project" value="TreeGrafter"/>
</dbReference>
<dbReference type="PANTHER" id="PTHR24082">
    <property type="entry name" value="NUCLEAR HORMONE RECEPTOR"/>
    <property type="match status" value="1"/>
</dbReference>
<keyword evidence="8" id="KW-0539">Nucleus</keyword>
<accession>A0A814LQQ6</accession>
<dbReference type="SUPFAM" id="SSF57716">
    <property type="entry name" value="Glucocorticoid receptor-like (DNA-binding domain)"/>
    <property type="match status" value="2"/>
</dbReference>
<dbReference type="CDD" id="cd06916">
    <property type="entry name" value="NR_DBD_like"/>
    <property type="match status" value="1"/>
</dbReference>
<comment type="caution">
    <text evidence="10">The sequence shown here is derived from an EMBL/GenBank/DDBJ whole genome shotgun (WGS) entry which is preliminary data.</text>
</comment>
<dbReference type="GO" id="GO:0004879">
    <property type="term" value="F:nuclear receptor activity"/>
    <property type="evidence" value="ECO:0007669"/>
    <property type="project" value="TreeGrafter"/>
</dbReference>
<dbReference type="GO" id="GO:0000978">
    <property type="term" value="F:RNA polymerase II cis-regulatory region sequence-specific DNA binding"/>
    <property type="evidence" value="ECO:0007669"/>
    <property type="project" value="TreeGrafter"/>
</dbReference>
<dbReference type="InterPro" id="IPR050234">
    <property type="entry name" value="Nuclear_hormone_rcpt_NR1"/>
</dbReference>
<keyword evidence="11" id="KW-1185">Reference proteome</keyword>
<dbReference type="InterPro" id="IPR013088">
    <property type="entry name" value="Znf_NHR/GATA"/>
</dbReference>
<reference evidence="10" key="1">
    <citation type="submission" date="2021-02" db="EMBL/GenBank/DDBJ databases">
        <authorList>
            <person name="Nowell W R."/>
        </authorList>
    </citation>
    <scope>NUCLEOTIDE SEQUENCE</scope>
    <source>
        <strain evidence="10">Ploen Becks lab</strain>
    </source>
</reference>
<gene>
    <name evidence="10" type="ORF">OXX778_LOCUS19525</name>
</gene>
<keyword evidence="1" id="KW-0479">Metal-binding</keyword>
<keyword evidence="2" id="KW-0863">Zinc-finger</keyword>